<dbReference type="Proteomes" id="UP001247620">
    <property type="component" value="Unassembled WGS sequence"/>
</dbReference>
<comment type="caution">
    <text evidence="1">The sequence shown here is derived from an EMBL/GenBank/DDBJ whole genome shotgun (WGS) entry which is preliminary data.</text>
</comment>
<reference evidence="1 2" key="1">
    <citation type="submission" date="2023-07" db="EMBL/GenBank/DDBJ databases">
        <title>Sorghum-associated microbial communities from plants grown in Nebraska, USA.</title>
        <authorList>
            <person name="Schachtman D."/>
        </authorList>
    </citation>
    <scope>NUCLEOTIDE SEQUENCE [LARGE SCALE GENOMIC DNA]</scope>
    <source>
        <strain evidence="1 2">3262</strain>
    </source>
</reference>
<keyword evidence="2" id="KW-1185">Reference proteome</keyword>
<organism evidence="1 2">
    <name type="scientific">Mucilaginibacter pocheonensis</name>
    <dbReference type="NCBI Taxonomy" id="398050"/>
    <lineage>
        <taxon>Bacteria</taxon>
        <taxon>Pseudomonadati</taxon>
        <taxon>Bacteroidota</taxon>
        <taxon>Sphingobacteriia</taxon>
        <taxon>Sphingobacteriales</taxon>
        <taxon>Sphingobacteriaceae</taxon>
        <taxon>Mucilaginibacter</taxon>
    </lineage>
</organism>
<evidence type="ECO:0000313" key="2">
    <source>
        <dbReference type="Proteomes" id="UP001247620"/>
    </source>
</evidence>
<gene>
    <name evidence="1" type="ORF">J2W55_000672</name>
</gene>
<name>A0ABU1T659_9SPHI</name>
<sequence>MLAYDNPDFDQYLSESCKGKKPQVKRFEAFYLYSMVETTEMFVRHYKHRTALVKTL</sequence>
<proteinExistence type="predicted"/>
<dbReference type="EMBL" id="JAVDUU010000001">
    <property type="protein sequence ID" value="MDR6940844.1"/>
    <property type="molecule type" value="Genomic_DNA"/>
</dbReference>
<protein>
    <submittedName>
        <fullName evidence="1">Uncharacterized protein</fullName>
    </submittedName>
</protein>
<evidence type="ECO:0000313" key="1">
    <source>
        <dbReference type="EMBL" id="MDR6940844.1"/>
    </source>
</evidence>
<accession>A0ABU1T659</accession>